<dbReference type="GO" id="GO:0005975">
    <property type="term" value="P:carbohydrate metabolic process"/>
    <property type="evidence" value="ECO:0007669"/>
    <property type="project" value="InterPro"/>
</dbReference>
<feature type="domain" description="Alpha-L-rhamnosidase six-hairpin glycosidase" evidence="1">
    <location>
        <begin position="235"/>
        <end position="427"/>
    </location>
</feature>
<dbReference type="Gene3D" id="2.60.420.10">
    <property type="entry name" value="Maltose phosphorylase, domain 3"/>
    <property type="match status" value="1"/>
</dbReference>
<organism evidence="3 4">
    <name type="scientific">Aspergillus parasiticus (strain ATCC 56775 / NRRL 5862 / SRRC 143 / SU-1)</name>
    <dbReference type="NCBI Taxonomy" id="1403190"/>
    <lineage>
        <taxon>Eukaryota</taxon>
        <taxon>Fungi</taxon>
        <taxon>Dikarya</taxon>
        <taxon>Ascomycota</taxon>
        <taxon>Pezizomycotina</taxon>
        <taxon>Eurotiomycetes</taxon>
        <taxon>Eurotiomycetidae</taxon>
        <taxon>Eurotiales</taxon>
        <taxon>Aspergillaceae</taxon>
        <taxon>Aspergillus</taxon>
        <taxon>Aspergillus subgen. Circumdati</taxon>
    </lineage>
</organism>
<evidence type="ECO:0000313" key="4">
    <source>
        <dbReference type="Proteomes" id="UP000033540"/>
    </source>
</evidence>
<evidence type="ECO:0000259" key="1">
    <source>
        <dbReference type="Pfam" id="PF17389"/>
    </source>
</evidence>
<dbReference type="PANTHER" id="PTHR34987">
    <property type="entry name" value="C, PUTATIVE (AFU_ORTHOLOGUE AFUA_3G02880)-RELATED"/>
    <property type="match status" value="1"/>
</dbReference>
<sequence>MAPIRSVRAIFCAAIGAVEYASATQFSEYILAPNNRSVTPPTLYAVHGDVKNPKALCTNVNSSEGVVFAANTSITLDFGKNIAGTVQFDVRALSNDDGADEYLGFTFTESSEFVSPYYGDSATHSDFDSPLWFHIPAKGNYVADKTHQRGGFRYMSIWHNSTGSITLGDLSVSFTASPEMESPHKYDGWFNSDSEKLNRVWYAGAYTNQLCSIDPNYGYALAAQGANWNLVGKIANGTSALVDGAKRDRMVWPGDVVISAPSVFVSTNSFDGIKNAIDTLFLLQQTNGQLPYSGPLSTTSENFRWSFTYHLHTLLDLYYYVTYTGDTAYLQSYWDRYKLALAYSIGTIDSSGLANVTSSRDWARLGMGGHNIEANAILYHTIDMSLRLASVMGDKSVISNYTAALKSIKAAANTLLWDPSSSLFLDNDTNPNGMHPQDGNSWAVIAGLADLDRAASISTALKARWVKPYGAPAPESPDVISPFVSGFEVQAHYLAGFPERAHELIEFMWADFMLDDPRMTNSSLIEGYTTNGEFGYPRGGQPSRTSHAHGWSTGPTSALTFLAAGLELTGVGGRTWRIRPRLGGLGRVTAGFKAPLGQFSSSWKAKGDVVVGQFEAPEGTSGTLVLPGNGSDVVLTGLNGTISPSATVNGTVTYTGLTGGRYTIRSG</sequence>
<dbReference type="GO" id="GO:0003824">
    <property type="term" value="F:catalytic activity"/>
    <property type="evidence" value="ECO:0007669"/>
    <property type="project" value="UniProtKB-ARBA"/>
</dbReference>
<dbReference type="InterPro" id="IPR035398">
    <property type="entry name" value="Bac_rhamnosid_C"/>
</dbReference>
<dbReference type="Pfam" id="PF17389">
    <property type="entry name" value="Bac_rhamnosid6H"/>
    <property type="match status" value="1"/>
</dbReference>
<evidence type="ECO:0000259" key="2">
    <source>
        <dbReference type="Pfam" id="PF17390"/>
    </source>
</evidence>
<accession>A0A0F0IHX8</accession>
<dbReference type="Proteomes" id="UP000033540">
    <property type="component" value="Unassembled WGS sequence"/>
</dbReference>
<protein>
    <submittedName>
        <fullName evidence="3">Alpha-L-rhamnosidase</fullName>
    </submittedName>
</protein>
<reference evidence="3 4" key="1">
    <citation type="submission" date="2015-02" db="EMBL/GenBank/DDBJ databases">
        <title>Draft genome sequence of Aspergillus parasiticus SU-1.</title>
        <authorList>
            <person name="Yu J."/>
            <person name="Fedorova N."/>
            <person name="Yin Y."/>
            <person name="Losada L."/>
            <person name="Zafar N."/>
            <person name="Taujale R."/>
            <person name="Ehrlich K.C."/>
            <person name="Bhatnagar D."/>
            <person name="Cleveland T.E."/>
            <person name="Bennett J.W."/>
            <person name="Nierman W.C."/>
        </authorList>
    </citation>
    <scope>NUCLEOTIDE SEQUENCE [LARGE SCALE GENOMIC DNA]</scope>
    <source>
        <strain evidence="4">ATCC 56775 / NRRL 5862 / SRRC 143 / SU-1</strain>
    </source>
</reference>
<dbReference type="EMBL" id="JZEE01000232">
    <property type="protein sequence ID" value="KJK66791.1"/>
    <property type="molecule type" value="Genomic_DNA"/>
</dbReference>
<dbReference type="PANTHER" id="PTHR34987:SF6">
    <property type="entry name" value="ALPHA-L-RHAMNOSIDASE SIX-HAIRPIN GLYCOSIDASE DOMAIN-CONTAINING PROTEIN"/>
    <property type="match status" value="1"/>
</dbReference>
<dbReference type="OrthoDB" id="10036721at2759"/>
<dbReference type="STRING" id="1403190.A0A0F0IHX8"/>
<feature type="domain" description="Alpha-L-rhamnosidase C-terminal" evidence="2">
    <location>
        <begin position="566"/>
        <end position="631"/>
    </location>
</feature>
<dbReference type="InterPro" id="IPR008928">
    <property type="entry name" value="6-hairpin_glycosidase_sf"/>
</dbReference>
<dbReference type="InterPro" id="IPR012341">
    <property type="entry name" value="6hp_glycosidase-like_sf"/>
</dbReference>
<dbReference type="Pfam" id="PF17390">
    <property type="entry name" value="Bac_rhamnosid_C"/>
    <property type="match status" value="1"/>
</dbReference>
<evidence type="ECO:0000313" key="3">
    <source>
        <dbReference type="EMBL" id="KJK66791.1"/>
    </source>
</evidence>
<comment type="caution">
    <text evidence="3">The sequence shown here is derived from an EMBL/GenBank/DDBJ whole genome shotgun (WGS) entry which is preliminary data.</text>
</comment>
<dbReference type="SUPFAM" id="SSF48208">
    <property type="entry name" value="Six-hairpin glycosidases"/>
    <property type="match status" value="1"/>
</dbReference>
<name>A0A0F0IHX8_ASPPU</name>
<dbReference type="AlphaFoldDB" id="A0A0F0IHX8"/>
<dbReference type="Gene3D" id="1.50.10.10">
    <property type="match status" value="1"/>
</dbReference>
<gene>
    <name evidence="3" type="ORF">P875_00127867</name>
</gene>
<dbReference type="InterPro" id="IPR035396">
    <property type="entry name" value="Bac_rhamnosid6H"/>
</dbReference>
<proteinExistence type="predicted"/>